<dbReference type="EMBL" id="WKJJ01000002">
    <property type="protein sequence ID" value="MRV71002.1"/>
    <property type="molecule type" value="Genomic_DNA"/>
</dbReference>
<keyword evidence="1" id="KW-1133">Transmembrane helix</keyword>
<evidence type="ECO:0000259" key="4">
    <source>
        <dbReference type="Pfam" id="PF07696"/>
    </source>
</evidence>
<feature type="transmembrane region" description="Helical" evidence="1">
    <location>
        <begin position="282"/>
        <end position="303"/>
    </location>
</feature>
<feature type="transmembrane region" description="Helical" evidence="1">
    <location>
        <begin position="252"/>
        <end position="270"/>
    </location>
</feature>
<dbReference type="Pfam" id="PF07695">
    <property type="entry name" value="7TMR-DISM_7TM"/>
    <property type="match status" value="1"/>
</dbReference>
<keyword evidence="1" id="KW-0812">Transmembrane</keyword>
<dbReference type="InterPro" id="IPR011622">
    <property type="entry name" value="7TMR_DISM_rcpt_extracell_dom2"/>
</dbReference>
<comment type="caution">
    <text evidence="5">The sequence shown here is derived from an EMBL/GenBank/DDBJ whole genome shotgun (WGS) entry which is preliminary data.</text>
</comment>
<sequence length="463" mass="51447">MTLSTLLRSALGALGALWLAWMLCAPASAAAQPLPVALEIALLEDPQGNMGLEDAIAAAPRFRPGSPNLGGTTSAYWMRFTVGNPGGAPVTWWFDTGNRTLQEVDFYQPDSYGSWQHMATGSRFPFAQRPLPTDTYVFPLTVAAGGSVDVYLRVRSTGYLGVTLLPRLWTKSAYQQAAQENRRAWLTYLGMTVALGAFYLMLWLYLRERNYLLYVLTMVSIVWSISSTAGGFGAAFQLFWPNSPGFEQCAWMLSQIPVTWLPVMFASRLADLPARAPKISRLLWRLIKSVSVAMLAMVVLSAVQRPELAPLLQGLYVLGWFLWLPIYPLVGFAMAREAWRGDRMARYFCLAYTPSIVVAAVISTQALRGLPPAMAHMLWASAIELLVTALALADYLNLEHKEKVSTQEALLDSTRRTEEELERKVSQRTLELNAERKRTREQLYQLLAGEGADVHVAANDKEA</sequence>
<accession>A0A7X2IK29</accession>
<proteinExistence type="predicted"/>
<feature type="transmembrane region" description="Helical" evidence="1">
    <location>
        <begin position="213"/>
        <end position="240"/>
    </location>
</feature>
<dbReference type="AlphaFoldDB" id="A0A7X2IK29"/>
<name>A0A7X2IK29_9BURK</name>
<dbReference type="Gene3D" id="2.60.40.2380">
    <property type="match status" value="1"/>
</dbReference>
<feature type="transmembrane region" description="Helical" evidence="1">
    <location>
        <begin position="373"/>
        <end position="393"/>
    </location>
</feature>
<feature type="signal peptide" evidence="2">
    <location>
        <begin position="1"/>
        <end position="31"/>
    </location>
</feature>
<feature type="transmembrane region" description="Helical" evidence="1">
    <location>
        <begin position="315"/>
        <end position="335"/>
    </location>
</feature>
<reference evidence="5 6" key="1">
    <citation type="submission" date="2019-11" db="EMBL/GenBank/DDBJ databases">
        <title>Novel species isolated from a subtropical stream in China.</title>
        <authorList>
            <person name="Lu H."/>
        </authorList>
    </citation>
    <scope>NUCLEOTIDE SEQUENCE [LARGE SCALE GENOMIC DNA]</scope>
    <source>
        <strain evidence="5 6">FT92W</strain>
    </source>
</reference>
<dbReference type="Pfam" id="PF07696">
    <property type="entry name" value="7TMR-DISMED2"/>
    <property type="match status" value="1"/>
</dbReference>
<feature type="chain" id="PRO_5031031152" description="7TM-DISM receptor extracellular domain-containing protein" evidence="2">
    <location>
        <begin position="32"/>
        <end position="463"/>
    </location>
</feature>
<keyword evidence="1" id="KW-0472">Membrane</keyword>
<evidence type="ECO:0000313" key="6">
    <source>
        <dbReference type="Proteomes" id="UP000446768"/>
    </source>
</evidence>
<evidence type="ECO:0000259" key="3">
    <source>
        <dbReference type="Pfam" id="PF07695"/>
    </source>
</evidence>
<evidence type="ECO:0000256" key="2">
    <source>
        <dbReference type="SAM" id="SignalP"/>
    </source>
</evidence>
<evidence type="ECO:0000313" key="5">
    <source>
        <dbReference type="EMBL" id="MRV71002.1"/>
    </source>
</evidence>
<keyword evidence="2" id="KW-0732">Signal</keyword>
<evidence type="ECO:0000256" key="1">
    <source>
        <dbReference type="SAM" id="Phobius"/>
    </source>
</evidence>
<feature type="transmembrane region" description="Helical" evidence="1">
    <location>
        <begin position="185"/>
        <end position="206"/>
    </location>
</feature>
<gene>
    <name evidence="5" type="ORF">GJ700_04610</name>
</gene>
<keyword evidence="6" id="KW-1185">Reference proteome</keyword>
<organism evidence="5 6">
    <name type="scientific">Pseudoduganella rivuli</name>
    <dbReference type="NCBI Taxonomy" id="2666085"/>
    <lineage>
        <taxon>Bacteria</taxon>
        <taxon>Pseudomonadati</taxon>
        <taxon>Pseudomonadota</taxon>
        <taxon>Betaproteobacteria</taxon>
        <taxon>Burkholderiales</taxon>
        <taxon>Oxalobacteraceae</taxon>
        <taxon>Telluria group</taxon>
        <taxon>Pseudoduganella</taxon>
    </lineage>
</organism>
<evidence type="ECO:0008006" key="7">
    <source>
        <dbReference type="Google" id="ProtNLM"/>
    </source>
</evidence>
<feature type="domain" description="7TM-DISM receptor extracellular" evidence="3">
    <location>
        <begin position="185"/>
        <end position="394"/>
    </location>
</feature>
<feature type="domain" description="7TM-DISM receptor extracellular" evidence="4">
    <location>
        <begin position="40"/>
        <end position="163"/>
    </location>
</feature>
<dbReference type="RefSeq" id="WP_154371459.1">
    <property type="nucleotide sequence ID" value="NZ_WKJJ01000002.1"/>
</dbReference>
<protein>
    <recommendedName>
        <fullName evidence="7">7TM-DISM receptor extracellular domain-containing protein</fullName>
    </recommendedName>
</protein>
<feature type="transmembrane region" description="Helical" evidence="1">
    <location>
        <begin position="347"/>
        <end position="367"/>
    </location>
</feature>
<dbReference type="InterPro" id="IPR011623">
    <property type="entry name" value="7TMR_DISM_rcpt_extracell_dom1"/>
</dbReference>
<dbReference type="Proteomes" id="UP000446768">
    <property type="component" value="Unassembled WGS sequence"/>
</dbReference>